<dbReference type="Proteomes" id="UP001342314">
    <property type="component" value="Unassembled WGS sequence"/>
</dbReference>
<gene>
    <name evidence="5" type="ORF">Rhopal_001644-T1</name>
</gene>
<evidence type="ECO:0000313" key="5">
    <source>
        <dbReference type="EMBL" id="GJN88678.1"/>
    </source>
</evidence>
<feature type="domain" description="Yeast cell wall synthesis Kre9/Knh1-like N-terminal" evidence="4">
    <location>
        <begin position="24"/>
        <end position="117"/>
    </location>
</feature>
<accession>A0AAV5GEY7</accession>
<dbReference type="EMBL" id="BQKY01000003">
    <property type="protein sequence ID" value="GJN88678.1"/>
    <property type="molecule type" value="Genomic_DNA"/>
</dbReference>
<feature type="compositionally biased region" description="Low complexity" evidence="2">
    <location>
        <begin position="149"/>
        <end position="178"/>
    </location>
</feature>
<protein>
    <recommendedName>
        <fullName evidence="4">Yeast cell wall synthesis Kre9/Knh1-like N-terminal domain-containing protein</fullName>
    </recommendedName>
</protein>
<evidence type="ECO:0000256" key="2">
    <source>
        <dbReference type="SAM" id="MobiDB-lite"/>
    </source>
</evidence>
<evidence type="ECO:0000259" key="4">
    <source>
        <dbReference type="Pfam" id="PF10342"/>
    </source>
</evidence>
<keyword evidence="6" id="KW-1185">Reference proteome</keyword>
<reference evidence="5 6" key="1">
    <citation type="submission" date="2021-12" db="EMBL/GenBank/DDBJ databases">
        <title>High titer production of polyol ester of fatty acids by Rhodotorula paludigena BS15 towards product separation-free biomass refinery.</title>
        <authorList>
            <person name="Mano J."/>
            <person name="Ono H."/>
            <person name="Tanaka T."/>
            <person name="Naito K."/>
            <person name="Sushida H."/>
            <person name="Ike M."/>
            <person name="Tokuyasu K."/>
            <person name="Kitaoka M."/>
        </authorList>
    </citation>
    <scope>NUCLEOTIDE SEQUENCE [LARGE SCALE GENOMIC DNA]</scope>
    <source>
        <strain evidence="5 6">BS15</strain>
    </source>
</reference>
<feature type="region of interest" description="Disordered" evidence="2">
    <location>
        <begin position="120"/>
        <end position="178"/>
    </location>
</feature>
<name>A0AAV5GEY7_9BASI</name>
<evidence type="ECO:0000256" key="3">
    <source>
        <dbReference type="SAM" id="SignalP"/>
    </source>
</evidence>
<comment type="caution">
    <text evidence="5">The sequence shown here is derived from an EMBL/GenBank/DDBJ whole genome shotgun (WGS) entry which is preliminary data.</text>
</comment>
<dbReference type="Pfam" id="PF10342">
    <property type="entry name" value="Kre9_KNH"/>
    <property type="match status" value="1"/>
</dbReference>
<feature type="compositionally biased region" description="Low complexity" evidence="2">
    <location>
        <begin position="121"/>
        <end position="133"/>
    </location>
</feature>
<feature type="chain" id="PRO_5043338345" description="Yeast cell wall synthesis Kre9/Knh1-like N-terminal domain-containing protein" evidence="3">
    <location>
        <begin position="20"/>
        <end position="269"/>
    </location>
</feature>
<evidence type="ECO:0000256" key="1">
    <source>
        <dbReference type="ARBA" id="ARBA00022729"/>
    </source>
</evidence>
<feature type="signal peptide" evidence="3">
    <location>
        <begin position="1"/>
        <end position="19"/>
    </location>
</feature>
<feature type="compositionally biased region" description="Low complexity" evidence="2">
    <location>
        <begin position="206"/>
        <end position="235"/>
    </location>
</feature>
<organism evidence="5 6">
    <name type="scientific">Rhodotorula paludigena</name>
    <dbReference type="NCBI Taxonomy" id="86838"/>
    <lineage>
        <taxon>Eukaryota</taxon>
        <taxon>Fungi</taxon>
        <taxon>Dikarya</taxon>
        <taxon>Basidiomycota</taxon>
        <taxon>Pucciniomycotina</taxon>
        <taxon>Microbotryomycetes</taxon>
        <taxon>Sporidiobolales</taxon>
        <taxon>Sporidiobolaceae</taxon>
        <taxon>Rhodotorula</taxon>
    </lineage>
</organism>
<feature type="compositionally biased region" description="Gly residues" evidence="2">
    <location>
        <begin position="134"/>
        <end position="143"/>
    </location>
</feature>
<dbReference type="InterPro" id="IPR018466">
    <property type="entry name" value="Kre9/Knh1-like_N"/>
</dbReference>
<dbReference type="AlphaFoldDB" id="A0AAV5GEY7"/>
<sequence length="269" mass="26369">MRISTFAALASLLPALAQATFFLSPRPGTTWEEASGQIVTWQYQAGGAPRGDIILRSSASNPKAVQTKVLATDVDLTQGSLQVPSGLGSSNSDSWTILMVNSNNYDSVYSQSGPFTVNSFAGEAESPAPAPGATSGGAVGNGSGEDDAPSTSPAPTRAPSTSSSPSRSSSSTTSTTSAPLVTATIESTASSGVLVTLTFTGDSASLANATSSSSTSSSSSSSASMSTASVISSPATTGAPQRDGDNGASRLGAGAAMLAGAGVVAVLAL</sequence>
<evidence type="ECO:0000313" key="6">
    <source>
        <dbReference type="Proteomes" id="UP001342314"/>
    </source>
</evidence>
<proteinExistence type="predicted"/>
<feature type="region of interest" description="Disordered" evidence="2">
    <location>
        <begin position="206"/>
        <end position="251"/>
    </location>
</feature>
<keyword evidence="1 3" id="KW-0732">Signal</keyword>